<dbReference type="EMBL" id="CM016553">
    <property type="protein sequence ID" value="TKW33268.1"/>
    <property type="molecule type" value="Genomic_DNA"/>
</dbReference>
<dbReference type="AlphaFoldDB" id="A0A4U6VTU2"/>
<proteinExistence type="predicted"/>
<accession>A0A4U6VTU2</accession>
<organism evidence="1 2">
    <name type="scientific">Setaria viridis</name>
    <name type="common">Green bristlegrass</name>
    <name type="synonym">Setaria italica subsp. viridis</name>
    <dbReference type="NCBI Taxonomy" id="4556"/>
    <lineage>
        <taxon>Eukaryota</taxon>
        <taxon>Viridiplantae</taxon>
        <taxon>Streptophyta</taxon>
        <taxon>Embryophyta</taxon>
        <taxon>Tracheophyta</taxon>
        <taxon>Spermatophyta</taxon>
        <taxon>Magnoliopsida</taxon>
        <taxon>Liliopsida</taxon>
        <taxon>Poales</taxon>
        <taxon>Poaceae</taxon>
        <taxon>PACMAD clade</taxon>
        <taxon>Panicoideae</taxon>
        <taxon>Panicodae</taxon>
        <taxon>Paniceae</taxon>
        <taxon>Cenchrinae</taxon>
        <taxon>Setaria</taxon>
    </lineage>
</organism>
<evidence type="ECO:0000313" key="2">
    <source>
        <dbReference type="Proteomes" id="UP000298652"/>
    </source>
</evidence>
<protein>
    <submittedName>
        <fullName evidence="1">Uncharacterized protein</fullName>
    </submittedName>
</protein>
<reference evidence="1" key="1">
    <citation type="submission" date="2019-03" db="EMBL/GenBank/DDBJ databases">
        <title>WGS assembly of Setaria viridis.</title>
        <authorList>
            <person name="Huang P."/>
            <person name="Jenkins J."/>
            <person name="Grimwood J."/>
            <person name="Barry K."/>
            <person name="Healey A."/>
            <person name="Mamidi S."/>
            <person name="Sreedasyam A."/>
            <person name="Shu S."/>
            <person name="Feldman M."/>
            <person name="Wu J."/>
            <person name="Yu Y."/>
            <person name="Chen C."/>
            <person name="Johnson J."/>
            <person name="Rokhsar D."/>
            <person name="Baxter I."/>
            <person name="Schmutz J."/>
            <person name="Brutnell T."/>
            <person name="Kellogg E."/>
        </authorList>
    </citation>
    <scope>NUCLEOTIDE SEQUENCE [LARGE SCALE GENOMIC DNA]</scope>
</reference>
<dbReference type="Gramene" id="TKW33268">
    <property type="protein sequence ID" value="TKW33268"/>
    <property type="gene ID" value="SEVIR_2G222400v2"/>
</dbReference>
<evidence type="ECO:0000313" key="1">
    <source>
        <dbReference type="EMBL" id="TKW33268.1"/>
    </source>
</evidence>
<sequence>MWHKFVSSIRTTRKAMLKPRGIFSIPVHLFWLTLSNQSRYILYHAMVLFPFFHYVPNRSTFRTNLAQKGILFVLYTIHVHDVDRGILQRPPLRDPSRTYI</sequence>
<keyword evidence="2" id="KW-1185">Reference proteome</keyword>
<dbReference type="Proteomes" id="UP000298652">
    <property type="component" value="Chromosome 2"/>
</dbReference>
<name>A0A4U6VTU2_SETVI</name>
<gene>
    <name evidence="1" type="ORF">SEVIR_2G222400v2</name>
</gene>